<dbReference type="Proteomes" id="UP000030564">
    <property type="component" value="Unassembled WGS sequence"/>
</dbReference>
<comment type="caution">
    <text evidence="1">The sequence shown here is derived from an EMBL/GenBank/DDBJ whole genome shotgun (WGS) entry which is preliminary data.</text>
</comment>
<dbReference type="EMBL" id="JSFK01000050">
    <property type="protein sequence ID" value="KHA70027.1"/>
    <property type="molecule type" value="Genomic_DNA"/>
</dbReference>
<sequence>MNDFESVKNLIIQLVKEKTGGFDGDSWEADYKLNWEAELSERLEKALFNMSKMASARESGDDVMLTAALVHTRMNFMDLANFFRDIYDDLDALLVKPVWPDIPEGFDYGKSSKS</sequence>
<dbReference type="PATRIC" id="fig|587753.9.peg.5093"/>
<evidence type="ECO:0000313" key="1">
    <source>
        <dbReference type="EMBL" id="KHA70027.1"/>
    </source>
</evidence>
<dbReference type="OrthoDB" id="8946715at2"/>
<proteinExistence type="predicted"/>
<gene>
    <name evidence="1" type="ORF">NZ35_27695</name>
</gene>
<dbReference type="AlphaFoldDB" id="A0A0A6D5M2"/>
<evidence type="ECO:0000313" key="2">
    <source>
        <dbReference type="Proteomes" id="UP000030564"/>
    </source>
</evidence>
<evidence type="ECO:0008006" key="3">
    <source>
        <dbReference type="Google" id="ProtNLM"/>
    </source>
</evidence>
<organism evidence="1 2">
    <name type="scientific">Pseudomonas chlororaphis</name>
    <dbReference type="NCBI Taxonomy" id="587753"/>
    <lineage>
        <taxon>Bacteria</taxon>
        <taxon>Pseudomonadati</taxon>
        <taxon>Pseudomonadota</taxon>
        <taxon>Gammaproteobacteria</taxon>
        <taxon>Pseudomonadales</taxon>
        <taxon>Pseudomonadaceae</taxon>
        <taxon>Pseudomonas</taxon>
    </lineage>
</organism>
<accession>A0A0A6D5M2</accession>
<dbReference type="Gene3D" id="6.10.290.10">
    <property type="match status" value="1"/>
</dbReference>
<protein>
    <recommendedName>
        <fullName evidence="3">Phage protein</fullName>
    </recommendedName>
</protein>
<name>A0A0A6D5M2_9PSED</name>
<reference evidence="1 2" key="1">
    <citation type="submission" date="2014-10" db="EMBL/GenBank/DDBJ databases">
        <title>Draft genome sequence of Pseudomonas chlororaphis EA105.</title>
        <authorList>
            <person name="McCully L.M."/>
            <person name="Bitzer A.S."/>
            <person name="Spence C."/>
            <person name="Bais H."/>
            <person name="Silby M.W."/>
        </authorList>
    </citation>
    <scope>NUCLEOTIDE SEQUENCE [LARGE SCALE GENOMIC DNA]</scope>
    <source>
        <strain evidence="1 2">EA105</strain>
    </source>
</reference>